<dbReference type="InterPro" id="IPR039564">
    <property type="entry name" value="Peptidase_C39-like"/>
</dbReference>
<name>A0A365QPJ8_9BURK</name>
<reference evidence="3 4" key="1">
    <citation type="submission" date="2018-06" db="EMBL/GenBank/DDBJ databases">
        <title>Draft genome sequence of Burkholderia reimsis strain BE51 isolated from a French agricultural soil.</title>
        <authorList>
            <person name="Esmaeel Q."/>
        </authorList>
    </citation>
    <scope>NUCLEOTIDE SEQUENCE [LARGE SCALE GENOMIC DNA]</scope>
    <source>
        <strain evidence="3 4">BE51</strain>
    </source>
</reference>
<dbReference type="EMBL" id="QMFZ01000025">
    <property type="protein sequence ID" value="RBB36175.1"/>
    <property type="molecule type" value="Genomic_DNA"/>
</dbReference>
<feature type="domain" description="Peptidase C39-like" evidence="2">
    <location>
        <begin position="108"/>
        <end position="277"/>
    </location>
</feature>
<evidence type="ECO:0000313" key="4">
    <source>
        <dbReference type="Proteomes" id="UP000252458"/>
    </source>
</evidence>
<accession>A0A365QPJ8</accession>
<feature type="region of interest" description="Disordered" evidence="1">
    <location>
        <begin position="1"/>
        <end position="35"/>
    </location>
</feature>
<dbReference type="AlphaFoldDB" id="A0A365QPJ8"/>
<comment type="caution">
    <text evidence="3">The sequence shown here is derived from an EMBL/GenBank/DDBJ whole genome shotgun (WGS) entry which is preliminary data.</text>
</comment>
<evidence type="ECO:0000259" key="2">
    <source>
        <dbReference type="Pfam" id="PF13529"/>
    </source>
</evidence>
<feature type="compositionally biased region" description="Low complexity" evidence="1">
    <location>
        <begin position="24"/>
        <end position="35"/>
    </location>
</feature>
<keyword evidence="4" id="KW-1185">Reference proteome</keyword>
<dbReference type="Pfam" id="PF13529">
    <property type="entry name" value="Peptidase_C39_2"/>
    <property type="match status" value="1"/>
</dbReference>
<proteinExistence type="predicted"/>
<protein>
    <recommendedName>
        <fullName evidence="2">Peptidase C39-like domain-containing protein</fullName>
    </recommendedName>
</protein>
<sequence>MVSIPVCRPRTGIDMSRPPTPDASSLSNGVVPSSSPKQLTVANVSLVAEYEARSLPRVVAQWLEMGVQHVTVRHRGIVAQQIRIEQLVRFSLQPVARIALSGREAMKEVPYFSQWESMHLVSRFVSRELRAEDDPLWHRSGASTPEEYAQWSPNICGIACLKMLLAYRLNTIVPLLELVREAVGFGVYRPELGDTGKRLHYRPFVHWVRERYGIDGDVVEGVDSAALEPKLHDGHMLMASVHPGIRHDGFEPPSRGGHLVLVFGTNRDTGDWLFHNPSGFDVRTQRNVAMPRATFDRYFANRGILIAP</sequence>
<dbReference type="Proteomes" id="UP000252458">
    <property type="component" value="Unassembled WGS sequence"/>
</dbReference>
<evidence type="ECO:0000313" key="3">
    <source>
        <dbReference type="EMBL" id="RBB36175.1"/>
    </source>
</evidence>
<gene>
    <name evidence="3" type="ORF">DPV79_26315</name>
</gene>
<evidence type="ECO:0000256" key="1">
    <source>
        <dbReference type="SAM" id="MobiDB-lite"/>
    </source>
</evidence>
<organism evidence="3 4">
    <name type="scientific">Burkholderia reimsis</name>
    <dbReference type="NCBI Taxonomy" id="2234132"/>
    <lineage>
        <taxon>Bacteria</taxon>
        <taxon>Pseudomonadati</taxon>
        <taxon>Pseudomonadota</taxon>
        <taxon>Betaproteobacteria</taxon>
        <taxon>Burkholderiales</taxon>
        <taxon>Burkholderiaceae</taxon>
        <taxon>Burkholderia</taxon>
    </lineage>
</organism>
<dbReference type="Gene3D" id="3.90.70.10">
    <property type="entry name" value="Cysteine proteinases"/>
    <property type="match status" value="1"/>
</dbReference>